<dbReference type="SUPFAM" id="SSF103473">
    <property type="entry name" value="MFS general substrate transporter"/>
    <property type="match status" value="1"/>
</dbReference>
<dbReference type="Proteomes" id="UP000519897">
    <property type="component" value="Unassembled WGS sequence"/>
</dbReference>
<dbReference type="RefSeq" id="WP_165135662.1">
    <property type="nucleotide sequence ID" value="NZ_CP049250.1"/>
</dbReference>
<dbReference type="PIRSF" id="PIRSF004925">
    <property type="entry name" value="HcaT"/>
    <property type="match status" value="1"/>
</dbReference>
<organism evidence="10 11">
    <name type="scientific">Rhizobium rhizoryzae</name>
    <dbReference type="NCBI Taxonomy" id="451876"/>
    <lineage>
        <taxon>Bacteria</taxon>
        <taxon>Pseudomonadati</taxon>
        <taxon>Pseudomonadota</taxon>
        <taxon>Alphaproteobacteria</taxon>
        <taxon>Hyphomicrobiales</taxon>
        <taxon>Rhizobiaceae</taxon>
        <taxon>Rhizobium/Agrobacterium group</taxon>
        <taxon>Rhizobium</taxon>
    </lineage>
</organism>
<dbReference type="PANTHER" id="PTHR23522:SF10">
    <property type="entry name" value="3-PHENYLPROPIONIC ACID TRANSPORTER-RELATED"/>
    <property type="match status" value="1"/>
</dbReference>
<evidence type="ECO:0000313" key="10">
    <source>
        <dbReference type="EMBL" id="MBB4141964.1"/>
    </source>
</evidence>
<keyword evidence="2" id="KW-0813">Transport</keyword>
<feature type="transmembrane region" description="Helical" evidence="8">
    <location>
        <begin position="213"/>
        <end position="234"/>
    </location>
</feature>
<dbReference type="PANTHER" id="PTHR23522">
    <property type="entry name" value="BLL5896 PROTEIN"/>
    <property type="match status" value="1"/>
</dbReference>
<dbReference type="Gene3D" id="1.20.1250.20">
    <property type="entry name" value="MFS general substrate transporter like domains"/>
    <property type="match status" value="2"/>
</dbReference>
<protein>
    <submittedName>
        <fullName evidence="10">PPP family 3-phenylpropionic acid transporter</fullName>
    </submittedName>
</protein>
<feature type="transmembrane region" description="Helical" evidence="8">
    <location>
        <begin position="166"/>
        <end position="185"/>
    </location>
</feature>
<evidence type="ECO:0000313" key="11">
    <source>
        <dbReference type="Proteomes" id="UP000519897"/>
    </source>
</evidence>
<keyword evidence="5 8" id="KW-0812">Transmembrane</keyword>
<feature type="transmembrane region" description="Helical" evidence="8">
    <location>
        <begin position="18"/>
        <end position="39"/>
    </location>
</feature>
<evidence type="ECO:0000256" key="6">
    <source>
        <dbReference type="ARBA" id="ARBA00022989"/>
    </source>
</evidence>
<dbReference type="InterPro" id="IPR024989">
    <property type="entry name" value="MFS_assoc_dom"/>
</dbReference>
<feature type="transmembrane region" description="Helical" evidence="8">
    <location>
        <begin position="341"/>
        <end position="361"/>
    </location>
</feature>
<feature type="transmembrane region" description="Helical" evidence="8">
    <location>
        <begin position="51"/>
        <end position="71"/>
    </location>
</feature>
<evidence type="ECO:0000256" key="4">
    <source>
        <dbReference type="ARBA" id="ARBA00022519"/>
    </source>
</evidence>
<feature type="transmembrane region" description="Helical" evidence="8">
    <location>
        <begin position="249"/>
        <end position="267"/>
    </location>
</feature>
<dbReference type="InterPro" id="IPR026032">
    <property type="entry name" value="HcaT-like"/>
</dbReference>
<evidence type="ECO:0000256" key="2">
    <source>
        <dbReference type="ARBA" id="ARBA00022448"/>
    </source>
</evidence>
<accession>A0A7W6LCR1</accession>
<feature type="transmembrane region" description="Helical" evidence="8">
    <location>
        <begin position="274"/>
        <end position="294"/>
    </location>
</feature>
<dbReference type="EMBL" id="JACIEC010000001">
    <property type="protein sequence ID" value="MBB4141964.1"/>
    <property type="molecule type" value="Genomic_DNA"/>
</dbReference>
<comment type="caution">
    <text evidence="10">The sequence shown here is derived from an EMBL/GenBank/DDBJ whole genome shotgun (WGS) entry which is preliminary data.</text>
</comment>
<dbReference type="GO" id="GO:0030395">
    <property type="term" value="F:lactose binding"/>
    <property type="evidence" value="ECO:0007669"/>
    <property type="project" value="TreeGrafter"/>
</dbReference>
<keyword evidence="6 8" id="KW-1133">Transmembrane helix</keyword>
<evidence type="ECO:0000256" key="3">
    <source>
        <dbReference type="ARBA" id="ARBA00022475"/>
    </source>
</evidence>
<gene>
    <name evidence="10" type="ORF">GGQ72_000463</name>
</gene>
<dbReference type="AlphaFoldDB" id="A0A7W6LCR1"/>
<name>A0A7W6LCR1_9HYPH</name>
<feature type="transmembrane region" description="Helical" evidence="8">
    <location>
        <begin position="142"/>
        <end position="160"/>
    </location>
</feature>
<keyword evidence="3" id="KW-1003">Cell membrane</keyword>
<evidence type="ECO:0000256" key="1">
    <source>
        <dbReference type="ARBA" id="ARBA00004429"/>
    </source>
</evidence>
<proteinExistence type="predicted"/>
<keyword evidence="11" id="KW-1185">Reference proteome</keyword>
<feature type="transmembrane region" description="Helical" evidence="8">
    <location>
        <begin position="300"/>
        <end position="320"/>
    </location>
</feature>
<dbReference type="Pfam" id="PF12832">
    <property type="entry name" value="MFS_1_like"/>
    <property type="match status" value="1"/>
</dbReference>
<keyword evidence="4" id="KW-0997">Cell inner membrane</keyword>
<evidence type="ECO:0000256" key="7">
    <source>
        <dbReference type="ARBA" id="ARBA00023136"/>
    </source>
</evidence>
<keyword evidence="7 8" id="KW-0472">Membrane</keyword>
<feature type="transmembrane region" description="Helical" evidence="8">
    <location>
        <begin position="367"/>
        <end position="386"/>
    </location>
</feature>
<sequence length="392" mass="42566">MAETAVPSAPSGFAMRCAFAYAAAMSVNGILLPFFPAWLKSLSLNEFEIGVILTVPIILRLVSAPLAGALADRMSERVLVLIVSAVFSLVTAVLLIWAGGFWTVLIIFSLQGAAFAPFMPVLESITVMGVRRWGYRYGTIRVWGSIGFVVSTLIAGWAISHLSSRIVPEATALTYLLTLCAALMAPRLGRAMRAPTADPTGMRQVARLPFRSSLNLLMIGCTIVQSTHGMYYAFSGIYWQGIGFSGQEIGILWASGVIAEILFFFCAGRIVRHVSAVSLILIGSVAAVIRWSLFATPLSFEASVLLQCSHALSFAFLHFGMQQKIVEVVHESQESSIQGTFFFYNGAFLAASTFLSGLIYHSLGQNSYYVMSAVAAFGLLITWTVSRQGWRH</sequence>
<feature type="transmembrane region" description="Helical" evidence="8">
    <location>
        <begin position="78"/>
        <end position="98"/>
    </location>
</feature>
<dbReference type="NCBIfam" id="NF037955">
    <property type="entry name" value="mfs"/>
    <property type="match status" value="1"/>
</dbReference>
<dbReference type="GO" id="GO:0005886">
    <property type="term" value="C:plasma membrane"/>
    <property type="evidence" value="ECO:0007669"/>
    <property type="project" value="UniProtKB-SubCell"/>
</dbReference>
<dbReference type="GO" id="GO:0015528">
    <property type="term" value="F:lactose:proton symporter activity"/>
    <property type="evidence" value="ECO:0007669"/>
    <property type="project" value="TreeGrafter"/>
</dbReference>
<dbReference type="InterPro" id="IPR036259">
    <property type="entry name" value="MFS_trans_sf"/>
</dbReference>
<feature type="transmembrane region" description="Helical" evidence="8">
    <location>
        <begin position="104"/>
        <end position="130"/>
    </location>
</feature>
<evidence type="ECO:0000259" key="9">
    <source>
        <dbReference type="Pfam" id="PF12832"/>
    </source>
</evidence>
<comment type="subcellular location">
    <subcellularLocation>
        <location evidence="1">Cell inner membrane</location>
        <topology evidence="1">Multi-pass membrane protein</topology>
    </subcellularLocation>
</comment>
<reference evidence="10 11" key="1">
    <citation type="submission" date="2020-08" db="EMBL/GenBank/DDBJ databases">
        <title>Genomic Encyclopedia of Type Strains, Phase IV (KMG-IV): sequencing the most valuable type-strain genomes for metagenomic binning, comparative biology and taxonomic classification.</title>
        <authorList>
            <person name="Goeker M."/>
        </authorList>
    </citation>
    <scope>NUCLEOTIDE SEQUENCE [LARGE SCALE GENOMIC DNA]</scope>
    <source>
        <strain evidence="10 11">DSM 29514</strain>
    </source>
</reference>
<evidence type="ECO:0000256" key="8">
    <source>
        <dbReference type="SAM" id="Phobius"/>
    </source>
</evidence>
<feature type="domain" description="Major facilitator superfamily associated" evidence="9">
    <location>
        <begin position="25"/>
        <end position="366"/>
    </location>
</feature>
<evidence type="ECO:0000256" key="5">
    <source>
        <dbReference type="ARBA" id="ARBA00022692"/>
    </source>
</evidence>